<dbReference type="PANTHER" id="PTHR39203">
    <property type="entry name" value="CYTOPLASMIC PROTEIN-RELATED"/>
    <property type="match status" value="1"/>
</dbReference>
<dbReference type="Pfam" id="PF04266">
    <property type="entry name" value="ASCH"/>
    <property type="match status" value="1"/>
</dbReference>
<evidence type="ECO:0000313" key="2">
    <source>
        <dbReference type="EMBL" id="MEI4771279.1"/>
    </source>
</evidence>
<dbReference type="SUPFAM" id="SSF88697">
    <property type="entry name" value="PUA domain-like"/>
    <property type="match status" value="1"/>
</dbReference>
<organism evidence="2 3">
    <name type="scientific">Psychrobacillus mangrovi</name>
    <dbReference type="NCBI Taxonomy" id="3117745"/>
    <lineage>
        <taxon>Bacteria</taxon>
        <taxon>Bacillati</taxon>
        <taxon>Bacillota</taxon>
        <taxon>Bacilli</taxon>
        <taxon>Bacillales</taxon>
        <taxon>Bacillaceae</taxon>
        <taxon>Psychrobacillus</taxon>
    </lineage>
</organism>
<accession>A0ABU8F926</accession>
<keyword evidence="3" id="KW-1185">Reference proteome</keyword>
<dbReference type="PANTHER" id="PTHR39203:SF1">
    <property type="entry name" value="CYTOPLASMIC PROTEIN"/>
    <property type="match status" value="1"/>
</dbReference>
<gene>
    <name evidence="2" type="ORF">WAX74_16765</name>
</gene>
<dbReference type="CDD" id="cd06553">
    <property type="entry name" value="ASCH_Ef3133_like"/>
    <property type="match status" value="1"/>
</dbReference>
<name>A0ABU8F926_9BACI</name>
<dbReference type="Gene3D" id="3.10.400.10">
    <property type="entry name" value="Sulfate adenylyltransferase"/>
    <property type="match status" value="1"/>
</dbReference>
<dbReference type="RefSeq" id="WP_336498829.1">
    <property type="nucleotide sequence ID" value="NZ_JBAWSY010000017.1"/>
</dbReference>
<dbReference type="PIRSF" id="PIRSF021320">
    <property type="entry name" value="DUF984"/>
    <property type="match status" value="1"/>
</dbReference>
<comment type="caution">
    <text evidence="2">The sequence shown here is derived from an EMBL/GenBank/DDBJ whole genome shotgun (WGS) entry which is preliminary data.</text>
</comment>
<dbReference type="EMBL" id="JBAWSY010000017">
    <property type="protein sequence ID" value="MEI4771279.1"/>
    <property type="molecule type" value="Genomic_DNA"/>
</dbReference>
<reference evidence="2 3" key="1">
    <citation type="submission" date="2024-01" db="EMBL/GenBank/DDBJ databases">
        <title>Seven novel Bacillus-like species.</title>
        <authorList>
            <person name="Liu G."/>
        </authorList>
    </citation>
    <scope>NUCLEOTIDE SEQUENCE [LARGE SCALE GENOMIC DNA]</scope>
    <source>
        <strain evidence="2 3">FJAT-51614</strain>
    </source>
</reference>
<dbReference type="SMART" id="SM01022">
    <property type="entry name" value="ASCH"/>
    <property type="match status" value="1"/>
</dbReference>
<dbReference type="InterPro" id="IPR007374">
    <property type="entry name" value="ASCH_domain"/>
</dbReference>
<feature type="domain" description="ASCH" evidence="1">
    <location>
        <begin position="25"/>
        <end position="145"/>
    </location>
</feature>
<sequence length="147" mass="16670">MNVAAQLYWDTFWKGKKEPSSVSAWQFGGSPDELAQLVINGVKTATCSGHIFYELEQEPLPKVDDYSVVLNSQDEPVCIIRTSEVTILPMNKVSAEFAYAEGEGDRSYNHWKNVHIKFFTDALKGVNLEFSEDMLLVCERFELINVN</sequence>
<dbReference type="InterPro" id="IPR015947">
    <property type="entry name" value="PUA-like_sf"/>
</dbReference>
<protein>
    <submittedName>
        <fullName evidence="2">ASCH domain-containing protein</fullName>
    </submittedName>
</protein>
<evidence type="ECO:0000259" key="1">
    <source>
        <dbReference type="SMART" id="SM01022"/>
    </source>
</evidence>
<evidence type="ECO:0000313" key="3">
    <source>
        <dbReference type="Proteomes" id="UP001364890"/>
    </source>
</evidence>
<dbReference type="InterPro" id="IPR009326">
    <property type="entry name" value="DUF984"/>
</dbReference>
<proteinExistence type="predicted"/>
<dbReference type="Proteomes" id="UP001364890">
    <property type="component" value="Unassembled WGS sequence"/>
</dbReference>